<evidence type="ECO:0000313" key="1">
    <source>
        <dbReference type="EMBL" id="GAA3867360.1"/>
    </source>
</evidence>
<sequence>MRYPQIVVLFPLVAASVDKAVDNSVHSHGQSRRRAVRGRYFHCVETPNPAAMKPKPTTMFQLRNAWIGREPSVT</sequence>
<proteinExistence type="predicted"/>
<keyword evidence="2" id="KW-1185">Reference proteome</keyword>
<evidence type="ECO:0000313" key="2">
    <source>
        <dbReference type="Proteomes" id="UP001501563"/>
    </source>
</evidence>
<name>A0ABP7K6D8_9ACTN</name>
<reference evidence="2" key="1">
    <citation type="journal article" date="2019" name="Int. J. Syst. Evol. Microbiol.">
        <title>The Global Catalogue of Microorganisms (GCM) 10K type strain sequencing project: providing services to taxonomists for standard genome sequencing and annotation.</title>
        <authorList>
            <consortium name="The Broad Institute Genomics Platform"/>
            <consortium name="The Broad Institute Genome Sequencing Center for Infectious Disease"/>
            <person name="Wu L."/>
            <person name="Ma J."/>
        </authorList>
    </citation>
    <scope>NUCLEOTIDE SEQUENCE [LARGE SCALE GENOMIC DNA]</scope>
    <source>
        <strain evidence="2">JCM 16578</strain>
    </source>
</reference>
<accession>A0ABP7K6D8</accession>
<dbReference type="Proteomes" id="UP001501563">
    <property type="component" value="Unassembled WGS sequence"/>
</dbReference>
<protein>
    <recommendedName>
        <fullName evidence="3">Secreted protein</fullName>
    </recommendedName>
</protein>
<comment type="caution">
    <text evidence="1">The sequence shown here is derived from an EMBL/GenBank/DDBJ whole genome shotgun (WGS) entry which is preliminary data.</text>
</comment>
<gene>
    <name evidence="1" type="ORF">GCM10022207_35000</name>
</gene>
<dbReference type="EMBL" id="BAAAZA010000008">
    <property type="protein sequence ID" value="GAA3867360.1"/>
    <property type="molecule type" value="Genomic_DNA"/>
</dbReference>
<organism evidence="1 2">
    <name type="scientific">Streptomyces lannensis</name>
    <dbReference type="NCBI Taxonomy" id="766498"/>
    <lineage>
        <taxon>Bacteria</taxon>
        <taxon>Bacillati</taxon>
        <taxon>Actinomycetota</taxon>
        <taxon>Actinomycetes</taxon>
        <taxon>Kitasatosporales</taxon>
        <taxon>Streptomycetaceae</taxon>
        <taxon>Streptomyces</taxon>
    </lineage>
</organism>
<evidence type="ECO:0008006" key="3">
    <source>
        <dbReference type="Google" id="ProtNLM"/>
    </source>
</evidence>